<dbReference type="InterPro" id="IPR011059">
    <property type="entry name" value="Metal-dep_hydrolase_composite"/>
</dbReference>
<keyword evidence="4" id="KW-1185">Reference proteome</keyword>
<name>A0A1G9M5Q2_9ACTN</name>
<dbReference type="NCBIfam" id="NF006055">
    <property type="entry name" value="PRK08203.1"/>
    <property type="match status" value="1"/>
</dbReference>
<dbReference type="Pfam" id="PF01979">
    <property type="entry name" value="Amidohydro_1"/>
    <property type="match status" value="1"/>
</dbReference>
<dbReference type="InterPro" id="IPR050287">
    <property type="entry name" value="MTA/SAH_deaminase"/>
</dbReference>
<keyword evidence="1" id="KW-0378">Hydrolase</keyword>
<dbReference type="Gene3D" id="2.30.40.10">
    <property type="entry name" value="Urease, subunit C, domain 1"/>
    <property type="match status" value="1"/>
</dbReference>
<dbReference type="EMBL" id="FNFB01000027">
    <property type="protein sequence ID" value="SDL69589.1"/>
    <property type="molecule type" value="Genomic_DNA"/>
</dbReference>
<proteinExistence type="predicted"/>
<organism evidence="3 4">
    <name type="scientific">Nonomuraea maritima</name>
    <dbReference type="NCBI Taxonomy" id="683260"/>
    <lineage>
        <taxon>Bacteria</taxon>
        <taxon>Bacillati</taxon>
        <taxon>Actinomycetota</taxon>
        <taxon>Actinomycetes</taxon>
        <taxon>Streptosporangiales</taxon>
        <taxon>Streptosporangiaceae</taxon>
        <taxon>Nonomuraea</taxon>
    </lineage>
</organism>
<evidence type="ECO:0000313" key="4">
    <source>
        <dbReference type="Proteomes" id="UP000198683"/>
    </source>
</evidence>
<dbReference type="RefSeq" id="WP_425413461.1">
    <property type="nucleotide sequence ID" value="NZ_FNFB01000027.1"/>
</dbReference>
<dbReference type="PANTHER" id="PTHR43794">
    <property type="entry name" value="AMINOHYDROLASE SSNA-RELATED"/>
    <property type="match status" value="1"/>
</dbReference>
<gene>
    <name evidence="3" type="ORF">SAMN05421874_12738</name>
</gene>
<accession>A0A1G9M5Q2</accession>
<dbReference type="InterPro" id="IPR032466">
    <property type="entry name" value="Metal_Hydrolase"/>
</dbReference>
<sequence>MSDQGSGVVLVTDVAVAPVVGPEIESGYIRIEGDRIAELGPGPAPDVPGAVRIDGSGCLATPGLVNTHHHLYQWASQGLVQDATLFEWLVALYPVWAAMDAEVVRGAATAGLGWLALSGCTTTSDHHYVFPKGRGDLLAAEIEAAREVGLRFHPARGSMDRGHSKGGLPPDAVVEDLDDILAATAEAVDAYHDPSFSSMLRVVVAPCSPFSASAELMTESAALARAAGVRLHTHLAETLDEDEHCLEQFGARPVDYMDKLGWLGPDVWFAHAVHLSDGDIGKLAATGTGVAHCPSSNGRLGAGIARVSELLRGGVPVGLGVDGSASSELTPLSGEMRQALVFQRARLGPRALSARQALKLATLGGARNLGREAELGTLQPGKLADVALWRVDGPFTPAVPDPVCALVFGPPPPLARLLVGGRTVVADGELRTVPQDVAGRAGVAARHRLLRAAEEQGVTVGSELDVRSRSTRRS</sequence>
<dbReference type="PANTHER" id="PTHR43794:SF11">
    <property type="entry name" value="AMIDOHYDROLASE-RELATED DOMAIN-CONTAINING PROTEIN"/>
    <property type="match status" value="1"/>
</dbReference>
<dbReference type="GO" id="GO:0016810">
    <property type="term" value="F:hydrolase activity, acting on carbon-nitrogen (but not peptide) bonds"/>
    <property type="evidence" value="ECO:0007669"/>
    <property type="project" value="InterPro"/>
</dbReference>
<dbReference type="CDD" id="cd01298">
    <property type="entry name" value="ATZ_TRZ_like"/>
    <property type="match status" value="1"/>
</dbReference>
<dbReference type="STRING" id="683260.SAMN05421874_12738"/>
<dbReference type="SUPFAM" id="SSF51338">
    <property type="entry name" value="Composite domain of metallo-dependent hydrolases"/>
    <property type="match status" value="1"/>
</dbReference>
<reference evidence="3 4" key="1">
    <citation type="submission" date="2016-10" db="EMBL/GenBank/DDBJ databases">
        <authorList>
            <person name="de Groot N.N."/>
        </authorList>
    </citation>
    <scope>NUCLEOTIDE SEQUENCE [LARGE SCALE GENOMIC DNA]</scope>
    <source>
        <strain evidence="3 4">CGMCC 4.5681</strain>
    </source>
</reference>
<protein>
    <submittedName>
        <fullName evidence="3">Cytosine/adenosine deaminase</fullName>
    </submittedName>
</protein>
<dbReference type="Proteomes" id="UP000198683">
    <property type="component" value="Unassembled WGS sequence"/>
</dbReference>
<dbReference type="Gene3D" id="3.20.20.140">
    <property type="entry name" value="Metal-dependent hydrolases"/>
    <property type="match status" value="1"/>
</dbReference>
<dbReference type="AlphaFoldDB" id="A0A1G9M5Q2"/>
<dbReference type="SUPFAM" id="SSF51556">
    <property type="entry name" value="Metallo-dependent hydrolases"/>
    <property type="match status" value="1"/>
</dbReference>
<evidence type="ECO:0000256" key="1">
    <source>
        <dbReference type="ARBA" id="ARBA00022801"/>
    </source>
</evidence>
<evidence type="ECO:0000313" key="3">
    <source>
        <dbReference type="EMBL" id="SDL69589.1"/>
    </source>
</evidence>
<dbReference type="InterPro" id="IPR006680">
    <property type="entry name" value="Amidohydro-rel"/>
</dbReference>
<evidence type="ECO:0000259" key="2">
    <source>
        <dbReference type="Pfam" id="PF01979"/>
    </source>
</evidence>
<feature type="domain" description="Amidohydrolase-related" evidence="2">
    <location>
        <begin position="60"/>
        <end position="396"/>
    </location>
</feature>